<sequence length="51" mass="5490">MKKQNIKSLAIHKKTISTLTAANTLKGGTGTSHTSCLCMDTVCECEMEAPY</sequence>
<dbReference type="AlphaFoldDB" id="A0A2T6BTV6"/>
<evidence type="ECO:0000313" key="1">
    <source>
        <dbReference type="EMBL" id="PTX59518.1"/>
    </source>
</evidence>
<dbReference type="Proteomes" id="UP000244090">
    <property type="component" value="Unassembled WGS sequence"/>
</dbReference>
<dbReference type="EMBL" id="QBKT01000009">
    <property type="protein sequence ID" value="PTX59518.1"/>
    <property type="molecule type" value="Genomic_DNA"/>
</dbReference>
<reference evidence="1 2" key="1">
    <citation type="submission" date="2018-04" db="EMBL/GenBank/DDBJ databases">
        <title>Genomic Encyclopedia of Archaeal and Bacterial Type Strains, Phase II (KMG-II): from individual species to whole genera.</title>
        <authorList>
            <person name="Goeker M."/>
        </authorList>
    </citation>
    <scope>NUCLEOTIDE SEQUENCE [LARGE SCALE GENOMIC DNA]</scope>
    <source>
        <strain evidence="1 2">DSM 25731</strain>
    </source>
</reference>
<keyword evidence="2" id="KW-1185">Reference proteome</keyword>
<protein>
    <submittedName>
        <fullName evidence="1">Uncharacterized protein</fullName>
    </submittedName>
</protein>
<organism evidence="1 2">
    <name type="scientific">Kordia periserrulae</name>
    <dbReference type="NCBI Taxonomy" id="701523"/>
    <lineage>
        <taxon>Bacteria</taxon>
        <taxon>Pseudomonadati</taxon>
        <taxon>Bacteroidota</taxon>
        <taxon>Flavobacteriia</taxon>
        <taxon>Flavobacteriales</taxon>
        <taxon>Flavobacteriaceae</taxon>
        <taxon>Kordia</taxon>
    </lineage>
</organism>
<gene>
    <name evidence="1" type="ORF">C8N46_109107</name>
</gene>
<dbReference type="RefSeq" id="WP_158269189.1">
    <property type="nucleotide sequence ID" value="NZ_QBKT01000009.1"/>
</dbReference>
<evidence type="ECO:0000313" key="2">
    <source>
        <dbReference type="Proteomes" id="UP000244090"/>
    </source>
</evidence>
<accession>A0A2T6BTV6</accession>
<comment type="caution">
    <text evidence="1">The sequence shown here is derived from an EMBL/GenBank/DDBJ whole genome shotgun (WGS) entry which is preliminary data.</text>
</comment>
<dbReference type="OrthoDB" id="1453754at2"/>
<name>A0A2T6BTV6_9FLAO</name>
<proteinExistence type="predicted"/>